<feature type="compositionally biased region" description="Low complexity" evidence="1">
    <location>
        <begin position="486"/>
        <end position="497"/>
    </location>
</feature>
<feature type="compositionally biased region" description="Basic residues" evidence="1">
    <location>
        <begin position="68"/>
        <end position="80"/>
    </location>
</feature>
<feature type="compositionally biased region" description="Low complexity" evidence="1">
    <location>
        <begin position="223"/>
        <end position="232"/>
    </location>
</feature>
<feature type="compositionally biased region" description="Low complexity" evidence="1">
    <location>
        <begin position="1021"/>
        <end position="1065"/>
    </location>
</feature>
<dbReference type="AlphaFoldDB" id="A0A642V7E6"/>
<organism evidence="3 4">
    <name type="scientific">Trichomonascus ciferrii</name>
    <dbReference type="NCBI Taxonomy" id="44093"/>
    <lineage>
        <taxon>Eukaryota</taxon>
        <taxon>Fungi</taxon>
        <taxon>Dikarya</taxon>
        <taxon>Ascomycota</taxon>
        <taxon>Saccharomycotina</taxon>
        <taxon>Dipodascomycetes</taxon>
        <taxon>Dipodascales</taxon>
        <taxon>Trichomonascaceae</taxon>
        <taxon>Trichomonascus</taxon>
        <taxon>Trichomonascus ciferrii complex</taxon>
    </lineage>
</organism>
<feature type="compositionally biased region" description="Polar residues" evidence="1">
    <location>
        <begin position="559"/>
        <end position="608"/>
    </location>
</feature>
<feature type="region of interest" description="Disordered" evidence="1">
    <location>
        <begin position="63"/>
        <end position="1082"/>
    </location>
</feature>
<feature type="compositionally biased region" description="Polar residues" evidence="1">
    <location>
        <begin position="350"/>
        <end position="360"/>
    </location>
</feature>
<keyword evidence="4" id="KW-1185">Reference proteome</keyword>
<feature type="compositionally biased region" description="Polar residues" evidence="1">
    <location>
        <begin position="932"/>
        <end position="941"/>
    </location>
</feature>
<feature type="compositionally biased region" description="Polar residues" evidence="1">
    <location>
        <begin position="411"/>
        <end position="427"/>
    </location>
</feature>
<feature type="compositionally biased region" description="Basic residues" evidence="1">
    <location>
        <begin position="994"/>
        <end position="1013"/>
    </location>
</feature>
<evidence type="ECO:0000256" key="1">
    <source>
        <dbReference type="SAM" id="MobiDB-lite"/>
    </source>
</evidence>
<feature type="compositionally biased region" description="Polar residues" evidence="1">
    <location>
        <begin position="772"/>
        <end position="796"/>
    </location>
</feature>
<feature type="compositionally biased region" description="Basic and acidic residues" evidence="1">
    <location>
        <begin position="857"/>
        <end position="873"/>
    </location>
</feature>
<feature type="compositionally biased region" description="Polar residues" evidence="1">
    <location>
        <begin position="877"/>
        <end position="886"/>
    </location>
</feature>
<feature type="compositionally biased region" description="Low complexity" evidence="1">
    <location>
        <begin position="529"/>
        <end position="545"/>
    </location>
</feature>
<dbReference type="Proteomes" id="UP000761534">
    <property type="component" value="Unassembled WGS sequence"/>
</dbReference>
<evidence type="ECO:0000313" key="3">
    <source>
        <dbReference type="EMBL" id="KAA8915669.1"/>
    </source>
</evidence>
<feature type="domain" description="DUF4045" evidence="2">
    <location>
        <begin position="258"/>
        <end position="902"/>
    </location>
</feature>
<feature type="compositionally biased region" description="Basic and acidic residues" evidence="1">
    <location>
        <begin position="173"/>
        <end position="200"/>
    </location>
</feature>
<dbReference type="VEuPathDB" id="FungiDB:TRICI_002181"/>
<dbReference type="InterPro" id="IPR025118">
    <property type="entry name" value="DUF4045"/>
</dbReference>
<feature type="compositionally biased region" description="Polar residues" evidence="1">
    <location>
        <begin position="295"/>
        <end position="319"/>
    </location>
</feature>
<feature type="compositionally biased region" description="Polar residues" evidence="1">
    <location>
        <begin position="983"/>
        <end position="993"/>
    </location>
</feature>
<feature type="compositionally biased region" description="Basic and acidic residues" evidence="1">
    <location>
        <begin position="464"/>
        <end position="482"/>
    </location>
</feature>
<proteinExistence type="predicted"/>
<feature type="compositionally biased region" description="Polar residues" evidence="1">
    <location>
        <begin position="373"/>
        <end position="389"/>
    </location>
</feature>
<evidence type="ECO:0000259" key="2">
    <source>
        <dbReference type="Pfam" id="PF13254"/>
    </source>
</evidence>
<feature type="compositionally biased region" description="Low complexity" evidence="1">
    <location>
        <begin position="903"/>
        <end position="917"/>
    </location>
</feature>
<feature type="compositionally biased region" description="Polar residues" evidence="1">
    <location>
        <begin position="685"/>
        <end position="705"/>
    </location>
</feature>
<accession>A0A642V7E6</accession>
<feature type="compositionally biased region" description="Pro residues" evidence="1">
    <location>
        <begin position="830"/>
        <end position="841"/>
    </location>
</feature>
<sequence length="1082" mass="117972">METEEHQLFEKYGQKPNAGKLYFAEIQKAVPLGAFLAENAAKGQSLRFRDREDELRAKQLEQEIAEGRRRRQALRQRQRRPGSTDEKSQDDVGKKENEIRNTIETLVGPTGRMKLTGGLNEQLTTKPLDEPTSSEKPMFETKKPAPPPLKSKPSSEVLGKHPHLRSKTSSEGLSKKDPPPVKSKPDNLEPKSRPSVEDLGNKNSLSSFKPSHGFEYSDDKKAPNSSAKSKPSVQSWEQEVVQSKEPKEDMSERKIPPPLKSKPSAEVLAARRELREDQEPKNPSKFEPAAESERTPTQPRNISSEQSTPLKVETETQSRAPKGWFKPAEALEEDAVETKPLAYTPKKWTNAGNASAQSTPGKEETKPLHFTPKSWTNHGGGSSERTTPGSGVKSPPGGDHASLDRIKEITGSLSDFSRSKNQPSFSPVQLDDKDDIPASQKRVVSGPKPPVAPKPRNLTPMKHQQKEEKDNSQGQEEEKKDEDFESQSSYSYKSPVSGRGFHKSKSLSVTSVSLPAPNTPQTATSNVETTPGSASSGGRSRSPTRVGFVQSAMLRRENSTLNRTPTYATAGSLNRTPTSASTTNSPFRNSFHSRNGSSPSAYPNLSHPSSEHLRMSSSISNGSISSISSNSSDGDRPSARSNQSTPNSDSRRWSPVRQPTWLESALKKTGPPTPEQGLVRAGTLARSSSRSPVKQHSRTNSSPLDTQGEGPLTEEPRPAGTPLTSTNSLRPANTPPTNDDSKPSPLTQSATSLRSTPSEEKKIATLEKPSPLTRSSTVRTQEQTKPSSELSRSNTLRPPVDLKPTLKTTPEKPSDETIAPFLARSNSLRPTPPKPQAPKPSPEAIERLKSLRSTKPSKNEKKDEDKETLEKAKASLRRSNTVQYQAPDTVKERLLEAKSSLRSSVYGGKSSVSSASDIIEEEEPEEERKQPQKQGTPSRHSASPPPPNPPKKSNSFADDLENALKLGPAPMDPPQPGIKKASTFDSSELSSPRPQKKLSHMTKGRAKGPKRRLPTSAKTFSSALSSPSQSTLNVPKNRTPSSSSKPTKPPIRSSSRTVSYSRSPSGKQPPPKPRTPSSVVNL</sequence>
<dbReference type="Pfam" id="PF13254">
    <property type="entry name" value="DUF4045"/>
    <property type="match status" value="1"/>
</dbReference>
<feature type="compositionally biased region" description="Polar residues" evidence="1">
    <location>
        <begin position="722"/>
        <end position="756"/>
    </location>
</feature>
<protein>
    <recommendedName>
        <fullName evidence="2">DUF4045 domain-containing protein</fullName>
    </recommendedName>
</protein>
<gene>
    <name evidence="3" type="ORF">TRICI_002181</name>
</gene>
<dbReference type="OrthoDB" id="4094355at2759"/>
<reference evidence="3" key="1">
    <citation type="journal article" date="2019" name="G3 (Bethesda)">
        <title>Genome Assemblies of Two Rare Opportunistic Yeast Pathogens: Diutina rugosa (syn. Candida rugosa) and Trichomonascus ciferrii (syn. Candida ciferrii).</title>
        <authorList>
            <person name="Mixao V."/>
            <person name="Saus E."/>
            <person name="Hansen A.P."/>
            <person name="Lass-Florl C."/>
            <person name="Gabaldon T."/>
        </authorList>
    </citation>
    <scope>NUCLEOTIDE SEQUENCE</scope>
    <source>
        <strain evidence="3">CBS 4856</strain>
    </source>
</reference>
<feature type="compositionally biased region" description="Polar residues" evidence="1">
    <location>
        <begin position="639"/>
        <end position="648"/>
    </location>
</feature>
<feature type="compositionally biased region" description="Basic and acidic residues" evidence="1">
    <location>
        <begin position="269"/>
        <end position="284"/>
    </location>
</feature>
<feature type="compositionally biased region" description="Polar residues" evidence="1">
    <location>
        <begin position="519"/>
        <end position="528"/>
    </location>
</feature>
<dbReference type="EMBL" id="SWFS01000151">
    <property type="protein sequence ID" value="KAA8915669.1"/>
    <property type="molecule type" value="Genomic_DNA"/>
</dbReference>
<feature type="compositionally biased region" description="Low complexity" evidence="1">
    <location>
        <begin position="616"/>
        <end position="632"/>
    </location>
</feature>
<name>A0A642V7E6_9ASCO</name>
<comment type="caution">
    <text evidence="3">The sequence shown here is derived from an EMBL/GenBank/DDBJ whole genome shotgun (WGS) entry which is preliminary data.</text>
</comment>
<feature type="compositionally biased region" description="Basic and acidic residues" evidence="1">
    <location>
        <begin position="242"/>
        <end position="255"/>
    </location>
</feature>
<evidence type="ECO:0000313" key="4">
    <source>
        <dbReference type="Proteomes" id="UP000761534"/>
    </source>
</evidence>
<feature type="compositionally biased region" description="Basic and acidic residues" evidence="1">
    <location>
        <begin position="82"/>
        <end position="101"/>
    </location>
</feature>